<organism evidence="3 4">
    <name type="scientific">Dictyobacter arantiisoli</name>
    <dbReference type="NCBI Taxonomy" id="2014874"/>
    <lineage>
        <taxon>Bacteria</taxon>
        <taxon>Bacillati</taxon>
        <taxon>Chloroflexota</taxon>
        <taxon>Ktedonobacteria</taxon>
        <taxon>Ktedonobacterales</taxon>
        <taxon>Dictyobacteraceae</taxon>
        <taxon>Dictyobacter</taxon>
    </lineage>
</organism>
<feature type="domain" description="Transposase IS204/IS1001/IS1096/IS1165 zinc-finger" evidence="2">
    <location>
        <begin position="51"/>
        <end position="96"/>
    </location>
</feature>
<evidence type="ECO:0000313" key="3">
    <source>
        <dbReference type="EMBL" id="GCF09265.1"/>
    </source>
</evidence>
<reference evidence="3 4" key="1">
    <citation type="submission" date="2019-01" db="EMBL/GenBank/DDBJ databases">
        <title>Draft genome sequence of Dictyobacter sp. Uno17.</title>
        <authorList>
            <person name="Wang C.M."/>
            <person name="Zheng Y."/>
            <person name="Sakai Y."/>
            <person name="Abe K."/>
            <person name="Yokota A."/>
            <person name="Yabe S."/>
        </authorList>
    </citation>
    <scope>NUCLEOTIDE SEQUENCE [LARGE SCALE GENOMIC DNA]</scope>
    <source>
        <strain evidence="3 4">Uno17</strain>
    </source>
</reference>
<keyword evidence="4" id="KW-1185">Reference proteome</keyword>
<dbReference type="EMBL" id="BIXY01000039">
    <property type="protein sequence ID" value="GCF09265.1"/>
    <property type="molecule type" value="Genomic_DNA"/>
</dbReference>
<comment type="caution">
    <text evidence="3">The sequence shown here is derived from an EMBL/GenBank/DDBJ whole genome shotgun (WGS) entry which is preliminary data.</text>
</comment>
<sequence>MPDQHTKEYDEGKALEEGILIPLDLPEFQVVSQTWHHDGSVSVRVIAKQQTAICPQCQVSCDRIHDRRDRVKRDLMVRTSRVNLIMIKRRFRCSTCRHTFTEPDKACGRQRRTTRRLRETLGKHAMTQPVEQVADTFAVGPRFVRECLHHLSTPLLQARGLDEHALGPLPTPRFLGIDEFAVRKGHRYATILCNLEQREVMEVCLGRKLDDVVALLNRLEHPENVQAVSMDMSASFAPAVRKALPQVQIVVDHFHVIQHLMKAFRKVVSSWAHKKEGCILLHRKQHLFLCAKEDLTAEQEHERARIATHLPALAHAWELKEALRTWYAQATMKTAEAQLDAWIIQVRETGPEPMRQALSTFVNWKAEILAFFRFLPNRLTNGFVEGKNNRTKAMMRQAYGYRNFRNLRVRILLGGTV</sequence>
<proteinExistence type="predicted"/>
<dbReference type="InterPro" id="IPR029261">
    <property type="entry name" value="Transposase_Znf"/>
</dbReference>
<dbReference type="Pfam" id="PF01610">
    <property type="entry name" value="DDE_Tnp_ISL3"/>
    <property type="match status" value="1"/>
</dbReference>
<name>A0A5A5TDH5_9CHLR</name>
<dbReference type="PANTHER" id="PTHR33498">
    <property type="entry name" value="TRANSPOSASE FOR INSERTION SEQUENCE ELEMENT IS1557"/>
    <property type="match status" value="1"/>
</dbReference>
<dbReference type="PANTHER" id="PTHR33498:SF1">
    <property type="entry name" value="TRANSPOSASE FOR INSERTION SEQUENCE ELEMENT IS1557"/>
    <property type="match status" value="1"/>
</dbReference>
<dbReference type="RefSeq" id="WP_149402211.1">
    <property type="nucleotide sequence ID" value="NZ_BIXY01000039.1"/>
</dbReference>
<dbReference type="Pfam" id="PF14690">
    <property type="entry name" value="Zn_ribbon_ISL3"/>
    <property type="match status" value="1"/>
</dbReference>
<feature type="domain" description="Transposase IS204/IS1001/IS1096/IS1165 DDE" evidence="1">
    <location>
        <begin position="175"/>
        <end position="411"/>
    </location>
</feature>
<dbReference type="AlphaFoldDB" id="A0A5A5TDH5"/>
<dbReference type="InterPro" id="IPR047951">
    <property type="entry name" value="Transpos_ISL3"/>
</dbReference>
<dbReference type="InterPro" id="IPR002560">
    <property type="entry name" value="Transposase_DDE"/>
</dbReference>
<dbReference type="OrthoDB" id="287363at2"/>
<evidence type="ECO:0000259" key="1">
    <source>
        <dbReference type="Pfam" id="PF01610"/>
    </source>
</evidence>
<accession>A0A5A5TDH5</accession>
<protein>
    <submittedName>
        <fullName evidence="3">ISL3 family transposase</fullName>
    </submittedName>
</protein>
<dbReference type="NCBIfam" id="NF033550">
    <property type="entry name" value="transpos_ISL3"/>
    <property type="match status" value="1"/>
</dbReference>
<evidence type="ECO:0000259" key="2">
    <source>
        <dbReference type="Pfam" id="PF14690"/>
    </source>
</evidence>
<dbReference type="Proteomes" id="UP000322530">
    <property type="component" value="Unassembled WGS sequence"/>
</dbReference>
<gene>
    <name evidence="3" type="ORF">KDI_28290</name>
</gene>
<evidence type="ECO:0000313" key="4">
    <source>
        <dbReference type="Proteomes" id="UP000322530"/>
    </source>
</evidence>